<evidence type="ECO:0000256" key="10">
    <source>
        <dbReference type="ARBA" id="ARBA00023315"/>
    </source>
</evidence>
<evidence type="ECO:0000256" key="1">
    <source>
        <dbReference type="ARBA" id="ARBA00005194"/>
    </source>
</evidence>
<evidence type="ECO:0000256" key="8">
    <source>
        <dbReference type="ARBA" id="ARBA00023098"/>
    </source>
</evidence>
<dbReference type="GO" id="GO:0005829">
    <property type="term" value="C:cytosol"/>
    <property type="evidence" value="ECO:0007669"/>
    <property type="project" value="TreeGrafter"/>
</dbReference>
<organism evidence="18 19">
    <name type="scientific">Enterocloster clostridioformis</name>
    <dbReference type="NCBI Taxonomy" id="1531"/>
    <lineage>
        <taxon>Bacteria</taxon>
        <taxon>Bacillati</taxon>
        <taxon>Bacillota</taxon>
        <taxon>Clostridia</taxon>
        <taxon>Lachnospirales</taxon>
        <taxon>Lachnospiraceae</taxon>
        <taxon>Enterocloster</taxon>
    </lineage>
</organism>
<evidence type="ECO:0000256" key="4">
    <source>
        <dbReference type="ARBA" id="ARBA00014657"/>
    </source>
</evidence>
<proteinExistence type="inferred from homology"/>
<comment type="catalytic activity">
    <reaction evidence="12 14">
        <text>(9Z)-hexadecenoyl-[ACP] + malonyl-[ACP] + H(+) = 3-oxo-(11Z)-octadecenoyl-[ACP] + holo-[ACP] + CO2</text>
        <dbReference type="Rhea" id="RHEA:55040"/>
        <dbReference type="Rhea" id="RHEA-COMP:9623"/>
        <dbReference type="Rhea" id="RHEA-COMP:9685"/>
        <dbReference type="Rhea" id="RHEA-COMP:10800"/>
        <dbReference type="Rhea" id="RHEA-COMP:14074"/>
        <dbReference type="ChEBI" id="CHEBI:15378"/>
        <dbReference type="ChEBI" id="CHEBI:16526"/>
        <dbReference type="ChEBI" id="CHEBI:64479"/>
        <dbReference type="ChEBI" id="CHEBI:78449"/>
        <dbReference type="ChEBI" id="CHEBI:83989"/>
        <dbReference type="ChEBI" id="CHEBI:138538"/>
        <dbReference type="EC" id="2.3.1.179"/>
    </reaction>
</comment>
<keyword evidence="19" id="KW-1185">Reference proteome</keyword>
<comment type="function">
    <text evidence="11 14">Involved in the type II fatty acid elongation cycle. Catalyzes the elongation of a wide range of acyl-ACP by the addition of two carbons from malonyl-ACP to an acyl acceptor. Can efficiently catalyze the conversion of palmitoleoyl-ACP (cis-hexadec-9-enoyl-ACP) to cis-vaccenoyl-ACP (cis-octadec-11-enoyl-ACP), an essential step in the thermal regulation of fatty acid composition.</text>
</comment>
<protein>
    <recommendedName>
        <fullName evidence="4 14">3-oxoacyl-[acyl-carrier-protein] synthase 2</fullName>
        <ecNumber evidence="3 14">2.3.1.179</ecNumber>
    </recommendedName>
</protein>
<keyword evidence="8" id="KW-0443">Lipid metabolism</keyword>
<dbReference type="SMART" id="SM00825">
    <property type="entry name" value="PKS_KS"/>
    <property type="match status" value="1"/>
</dbReference>
<feature type="active site" description="For beta-ketoacyl synthase activity" evidence="15">
    <location>
        <position position="163"/>
    </location>
</feature>
<evidence type="ECO:0000256" key="5">
    <source>
        <dbReference type="ARBA" id="ARBA00022516"/>
    </source>
</evidence>
<dbReference type="PROSITE" id="PS52004">
    <property type="entry name" value="KS3_2"/>
    <property type="match status" value="1"/>
</dbReference>
<dbReference type="AlphaFoldDB" id="A0A2X2TT94"/>
<evidence type="ECO:0000313" key="18">
    <source>
        <dbReference type="EMBL" id="SQB04093.1"/>
    </source>
</evidence>
<dbReference type="EC" id="2.3.1.179" evidence="3 14"/>
<feature type="domain" description="Ketosynthase family 3 (KS3)" evidence="17">
    <location>
        <begin position="2"/>
        <end position="409"/>
    </location>
</feature>
<dbReference type="Pfam" id="PF00109">
    <property type="entry name" value="ketoacyl-synt"/>
    <property type="match status" value="1"/>
</dbReference>
<keyword evidence="7" id="KW-0276">Fatty acid metabolism</keyword>
<dbReference type="InterPro" id="IPR000794">
    <property type="entry name" value="Beta-ketoacyl_synthase"/>
</dbReference>
<dbReference type="Pfam" id="PF02801">
    <property type="entry name" value="Ketoacyl-synt_C"/>
    <property type="match status" value="1"/>
</dbReference>
<evidence type="ECO:0000256" key="15">
    <source>
        <dbReference type="PIRSR" id="PIRSR000447-1"/>
    </source>
</evidence>
<evidence type="ECO:0000313" key="19">
    <source>
        <dbReference type="Proteomes" id="UP000251853"/>
    </source>
</evidence>
<dbReference type="InterPro" id="IPR020841">
    <property type="entry name" value="PKS_Beta-ketoAc_synthase_dom"/>
</dbReference>
<evidence type="ECO:0000256" key="14">
    <source>
        <dbReference type="PIRNR" id="PIRNR000447"/>
    </source>
</evidence>
<keyword evidence="9 14" id="KW-0275">Fatty acid biosynthesis</keyword>
<evidence type="ECO:0000256" key="16">
    <source>
        <dbReference type="RuleBase" id="RU003694"/>
    </source>
</evidence>
<dbReference type="PROSITE" id="PS00606">
    <property type="entry name" value="KS3_1"/>
    <property type="match status" value="1"/>
</dbReference>
<evidence type="ECO:0000256" key="6">
    <source>
        <dbReference type="ARBA" id="ARBA00022679"/>
    </source>
</evidence>
<dbReference type="UniPathway" id="UPA00094"/>
<dbReference type="NCBIfam" id="NF005589">
    <property type="entry name" value="PRK07314.1"/>
    <property type="match status" value="1"/>
</dbReference>
<dbReference type="PANTHER" id="PTHR11712">
    <property type="entry name" value="POLYKETIDE SYNTHASE-RELATED"/>
    <property type="match status" value="1"/>
</dbReference>
<comment type="pathway">
    <text evidence="1 14">Lipid metabolism; fatty acid biosynthesis.</text>
</comment>
<dbReference type="InterPro" id="IPR016039">
    <property type="entry name" value="Thiolase-like"/>
</dbReference>
<keyword evidence="6 14" id="KW-0808">Transferase</keyword>
<reference evidence="18 19" key="1">
    <citation type="submission" date="2018-06" db="EMBL/GenBank/DDBJ databases">
        <authorList>
            <consortium name="Pathogen Informatics"/>
            <person name="Doyle S."/>
        </authorList>
    </citation>
    <scope>NUCLEOTIDE SEQUENCE [LARGE SCALE GENOMIC DNA]</scope>
    <source>
        <strain evidence="18 19">NCTC11224</strain>
    </source>
</reference>
<dbReference type="RefSeq" id="WP_089775941.1">
    <property type="nucleotide sequence ID" value="NZ_JADMWI010000026.1"/>
</dbReference>
<dbReference type="PIRSF" id="PIRSF000447">
    <property type="entry name" value="KAS_II"/>
    <property type="match status" value="1"/>
</dbReference>
<evidence type="ECO:0000256" key="2">
    <source>
        <dbReference type="ARBA" id="ARBA00008467"/>
    </source>
</evidence>
<dbReference type="InterPro" id="IPR017568">
    <property type="entry name" value="3-oxoacyl-ACP_synth-2"/>
</dbReference>
<dbReference type="NCBIfam" id="TIGR03150">
    <property type="entry name" value="fabF"/>
    <property type="match status" value="1"/>
</dbReference>
<dbReference type="Gene3D" id="3.40.47.10">
    <property type="match status" value="2"/>
</dbReference>
<sequence length="412" mass="43134">MKTRVVVTGMGAITPIGNDVESFWQGLKDKTVGIGPITYFDTTEYKCKLAAEVKGFAPKQYMDAKAARRMEAFSQFAVAASKEALEQSGIDMEKEDPYRVGVCVGSGIGSLQAMEKDVKKLNEKGPSRVNPLLVPLMISNMAAGNVAIQFGLKGKCFNVVTACATGTHSIGEAFRSIQYGEADVMVAGGAEASITPIGIAGFTSLTALNTTEDASRASIPFDEDRNGFVMGEGAGVVVLESLEHAKARGANILAEVVGYGATCDAFHITSPAEDGSGAARAMENAMKDAGITAEDIDYVNAHGTSTHHNDLFETKAIKLALGDHAEKVKINSTKSMIGHLLGAAGGVEFITCVKSIQDGFVHATAGLKKPGEGCDLDYTMGDGVSMNVDVAISNSLGFGGHNASLIVKKFSE</sequence>
<dbReference type="PANTHER" id="PTHR11712:SF336">
    <property type="entry name" value="3-OXOACYL-[ACYL-CARRIER-PROTEIN] SYNTHASE, MITOCHONDRIAL"/>
    <property type="match status" value="1"/>
</dbReference>
<dbReference type="InterPro" id="IPR014031">
    <property type="entry name" value="Ketoacyl_synth_C"/>
</dbReference>
<dbReference type="CDD" id="cd00834">
    <property type="entry name" value="KAS_I_II"/>
    <property type="match status" value="1"/>
</dbReference>
<dbReference type="Proteomes" id="UP000251853">
    <property type="component" value="Unassembled WGS sequence"/>
</dbReference>
<evidence type="ECO:0000256" key="7">
    <source>
        <dbReference type="ARBA" id="ARBA00022832"/>
    </source>
</evidence>
<dbReference type="GO" id="GO:0006633">
    <property type="term" value="P:fatty acid biosynthetic process"/>
    <property type="evidence" value="ECO:0007669"/>
    <property type="project" value="UniProtKB-UniRule"/>
</dbReference>
<evidence type="ECO:0000259" key="17">
    <source>
        <dbReference type="PROSITE" id="PS52004"/>
    </source>
</evidence>
<dbReference type="GO" id="GO:0004315">
    <property type="term" value="F:3-oxoacyl-[acyl-carrier-protein] synthase activity"/>
    <property type="evidence" value="ECO:0007669"/>
    <property type="project" value="UniProtKB-UniRule"/>
</dbReference>
<dbReference type="FunFam" id="3.40.47.10:FF:000009">
    <property type="entry name" value="3-oxoacyl-[acyl-carrier-protein] synthase 2"/>
    <property type="match status" value="1"/>
</dbReference>
<dbReference type="InterPro" id="IPR018201">
    <property type="entry name" value="Ketoacyl_synth_AS"/>
</dbReference>
<dbReference type="InterPro" id="IPR014030">
    <property type="entry name" value="Ketoacyl_synth_N"/>
</dbReference>
<keyword evidence="5 14" id="KW-0444">Lipid biosynthesis</keyword>
<dbReference type="EMBL" id="UAVW01000001">
    <property type="protein sequence ID" value="SQB04093.1"/>
    <property type="molecule type" value="Genomic_DNA"/>
</dbReference>
<name>A0A2X2TT94_9FIRM</name>
<evidence type="ECO:0000256" key="9">
    <source>
        <dbReference type="ARBA" id="ARBA00023160"/>
    </source>
</evidence>
<keyword evidence="10 14" id="KW-0012">Acyltransferase</keyword>
<evidence type="ECO:0000256" key="12">
    <source>
        <dbReference type="ARBA" id="ARBA00047318"/>
    </source>
</evidence>
<dbReference type="SUPFAM" id="SSF53901">
    <property type="entry name" value="Thiolase-like"/>
    <property type="match status" value="2"/>
</dbReference>
<accession>A0A2X2TT94</accession>
<evidence type="ECO:0000256" key="11">
    <source>
        <dbReference type="ARBA" id="ARBA00024006"/>
    </source>
</evidence>
<comment type="similarity">
    <text evidence="2 14 16">Belongs to the thiolase-like superfamily. Beta-ketoacyl-ACP synthases family.</text>
</comment>
<gene>
    <name evidence="18" type="primary">fabF</name>
    <name evidence="18" type="ORF">NCTC11224_00486</name>
</gene>
<comment type="catalytic activity">
    <reaction evidence="13 14">
        <text>a fatty acyl-[ACP] + malonyl-[ACP] + H(+) = a 3-oxoacyl-[ACP] + holo-[ACP] + CO2</text>
        <dbReference type="Rhea" id="RHEA:22836"/>
        <dbReference type="Rhea" id="RHEA-COMP:9623"/>
        <dbReference type="Rhea" id="RHEA-COMP:9685"/>
        <dbReference type="Rhea" id="RHEA-COMP:9916"/>
        <dbReference type="Rhea" id="RHEA-COMP:14125"/>
        <dbReference type="ChEBI" id="CHEBI:15378"/>
        <dbReference type="ChEBI" id="CHEBI:16526"/>
        <dbReference type="ChEBI" id="CHEBI:64479"/>
        <dbReference type="ChEBI" id="CHEBI:78449"/>
        <dbReference type="ChEBI" id="CHEBI:78776"/>
        <dbReference type="ChEBI" id="CHEBI:138651"/>
    </reaction>
</comment>
<evidence type="ECO:0000256" key="3">
    <source>
        <dbReference type="ARBA" id="ARBA00012356"/>
    </source>
</evidence>
<evidence type="ECO:0000256" key="13">
    <source>
        <dbReference type="ARBA" id="ARBA00047659"/>
    </source>
</evidence>